<evidence type="ECO:0000313" key="2">
    <source>
        <dbReference type="EMBL" id="SUI87423.1"/>
    </source>
</evidence>
<proteinExistence type="predicted"/>
<dbReference type="EMBL" id="UGYV01000001">
    <property type="protein sequence ID" value="SUI87423.1"/>
    <property type="molecule type" value="Genomic_DNA"/>
</dbReference>
<organism evidence="2 3">
    <name type="scientific">Shewanella morhuae</name>
    <dbReference type="NCBI Taxonomy" id="365591"/>
    <lineage>
        <taxon>Bacteria</taxon>
        <taxon>Pseudomonadati</taxon>
        <taxon>Pseudomonadota</taxon>
        <taxon>Gammaproteobacteria</taxon>
        <taxon>Alteromonadales</taxon>
        <taxon>Shewanellaceae</taxon>
        <taxon>Shewanella</taxon>
    </lineage>
</organism>
<name>A0A380ATR4_9GAMM</name>
<accession>A0A380ATR4</accession>
<feature type="domain" description="DUF6916" evidence="1">
    <location>
        <begin position="5"/>
        <end position="89"/>
    </location>
</feature>
<dbReference type="AlphaFoldDB" id="A0A380ATR4"/>
<dbReference type="Pfam" id="PF21880">
    <property type="entry name" value="DUF6916"/>
    <property type="match status" value="1"/>
</dbReference>
<protein>
    <recommendedName>
        <fullName evidence="1">DUF6916 domain-containing protein</fullName>
    </recommendedName>
</protein>
<dbReference type="RefSeq" id="WP_115406555.1">
    <property type="nucleotide sequence ID" value="NZ_UGYV01000001.1"/>
</dbReference>
<dbReference type="InterPro" id="IPR054209">
    <property type="entry name" value="DUF6916"/>
</dbReference>
<evidence type="ECO:0000259" key="1">
    <source>
        <dbReference type="Pfam" id="PF21880"/>
    </source>
</evidence>
<dbReference type="Proteomes" id="UP000255061">
    <property type="component" value="Unassembled WGS sequence"/>
</dbReference>
<sequence length="94" mass="10595">MEKFNFDTLTQLVDRSIQLKDGSNNCVELKVDKVSLPKIPDPDYDAFSVDLVSDTAVHCPSGSYVFCHDSFGEVQLFMSPYAAEKYQIVIARKK</sequence>
<reference evidence="2 3" key="1">
    <citation type="submission" date="2018-06" db="EMBL/GenBank/DDBJ databases">
        <authorList>
            <consortium name="Pathogen Informatics"/>
            <person name="Doyle S."/>
        </authorList>
    </citation>
    <scope>NUCLEOTIDE SEQUENCE [LARGE SCALE GENOMIC DNA]</scope>
    <source>
        <strain evidence="2 3">NCTC10736</strain>
    </source>
</reference>
<gene>
    <name evidence="2" type="ORF">NCTC10736_02921</name>
</gene>
<evidence type="ECO:0000313" key="3">
    <source>
        <dbReference type="Proteomes" id="UP000255061"/>
    </source>
</evidence>